<organism evidence="3">
    <name type="scientific">Chaetoceros debilis</name>
    <dbReference type="NCBI Taxonomy" id="122233"/>
    <lineage>
        <taxon>Eukaryota</taxon>
        <taxon>Sar</taxon>
        <taxon>Stramenopiles</taxon>
        <taxon>Ochrophyta</taxon>
        <taxon>Bacillariophyta</taxon>
        <taxon>Coscinodiscophyceae</taxon>
        <taxon>Chaetocerotophycidae</taxon>
        <taxon>Chaetocerotales</taxon>
        <taxon>Chaetocerotaceae</taxon>
        <taxon>Chaetoceros</taxon>
    </lineage>
</organism>
<protein>
    <submittedName>
        <fullName evidence="3">Uncharacterized protein</fullName>
    </submittedName>
</protein>
<name>A0A7S3Q372_9STRA</name>
<feature type="compositionally biased region" description="Basic and acidic residues" evidence="1">
    <location>
        <begin position="128"/>
        <end position="161"/>
    </location>
</feature>
<feature type="compositionally biased region" description="Basic and acidic residues" evidence="1">
    <location>
        <begin position="213"/>
        <end position="224"/>
    </location>
</feature>
<feature type="compositionally biased region" description="Basic and acidic residues" evidence="1">
    <location>
        <begin position="67"/>
        <end position="76"/>
    </location>
</feature>
<sequence length="304" mass="32666">MAVDQSNNRRPSSFLRTMKLRKNNKNKSSSSVITTSDTTEATLPNGQQVKVELASRRVIKATQPPESKPKESRGDSHNSSTSLTGLEASTGTEVTATELDSSSSTSEYNHGHGGSGYTTNVPSVQNEALREKTEQWRQERIRQDGVRRKENKAKDTMEHRLSGRISPPSPLQSPRDRNRNGVEDGVVKKEELPAVLSVASQFPEHKRKSRSKNIGEDAKKLKIDEDTESESALASASASASASTAVTPLHKNTVSSSSSSSSEGKKGGSEGFKAKAMNVIKSSAPAIVVAVAAILAVRLLSGRR</sequence>
<dbReference type="AlphaFoldDB" id="A0A7S3Q372"/>
<feature type="compositionally biased region" description="Basic and acidic residues" evidence="1">
    <location>
        <begin position="174"/>
        <end position="192"/>
    </location>
</feature>
<feature type="region of interest" description="Disordered" evidence="1">
    <location>
        <begin position="1"/>
        <end position="270"/>
    </location>
</feature>
<keyword evidence="2" id="KW-0812">Transmembrane</keyword>
<evidence type="ECO:0000256" key="2">
    <source>
        <dbReference type="SAM" id="Phobius"/>
    </source>
</evidence>
<accession>A0A7S3Q372</accession>
<feature type="transmembrane region" description="Helical" evidence="2">
    <location>
        <begin position="283"/>
        <end position="301"/>
    </location>
</feature>
<feature type="compositionally biased region" description="Polar residues" evidence="1">
    <location>
        <begin position="1"/>
        <end position="15"/>
    </location>
</feature>
<dbReference type="EMBL" id="HBIO01011657">
    <property type="protein sequence ID" value="CAE0464233.1"/>
    <property type="molecule type" value="Transcribed_RNA"/>
</dbReference>
<gene>
    <name evidence="3" type="ORF">CDEB00056_LOCUS9074</name>
</gene>
<evidence type="ECO:0000313" key="3">
    <source>
        <dbReference type="EMBL" id="CAE0464233.1"/>
    </source>
</evidence>
<feature type="compositionally biased region" description="Low complexity" evidence="1">
    <location>
        <begin position="230"/>
        <end position="245"/>
    </location>
</feature>
<reference evidence="3" key="1">
    <citation type="submission" date="2021-01" db="EMBL/GenBank/DDBJ databases">
        <authorList>
            <person name="Corre E."/>
            <person name="Pelletier E."/>
            <person name="Niang G."/>
            <person name="Scheremetjew M."/>
            <person name="Finn R."/>
            <person name="Kale V."/>
            <person name="Holt S."/>
            <person name="Cochrane G."/>
            <person name="Meng A."/>
            <person name="Brown T."/>
            <person name="Cohen L."/>
        </authorList>
    </citation>
    <scope>NUCLEOTIDE SEQUENCE</scope>
    <source>
        <strain evidence="3">MM31A-1</strain>
    </source>
</reference>
<evidence type="ECO:0000256" key="1">
    <source>
        <dbReference type="SAM" id="MobiDB-lite"/>
    </source>
</evidence>
<feature type="compositionally biased region" description="Polar residues" evidence="1">
    <location>
        <begin position="117"/>
        <end position="126"/>
    </location>
</feature>
<proteinExistence type="predicted"/>
<feature type="compositionally biased region" description="Polar residues" evidence="1">
    <location>
        <begin position="77"/>
        <end position="108"/>
    </location>
</feature>
<feature type="compositionally biased region" description="Polar residues" evidence="1">
    <location>
        <begin position="32"/>
        <end position="48"/>
    </location>
</feature>
<keyword evidence="2" id="KW-0472">Membrane</keyword>
<keyword evidence="2" id="KW-1133">Transmembrane helix</keyword>